<evidence type="ECO:0000256" key="1">
    <source>
        <dbReference type="SAM" id="MobiDB-lite"/>
    </source>
</evidence>
<proteinExistence type="predicted"/>
<dbReference type="OrthoDB" id="418495at2759"/>
<gene>
    <name evidence="3" type="ORF">MENT_LOCUS24841</name>
</gene>
<feature type="chain" id="PRO_5027945558" evidence="2">
    <location>
        <begin position="28"/>
        <end position="567"/>
    </location>
</feature>
<feature type="region of interest" description="Disordered" evidence="1">
    <location>
        <begin position="377"/>
        <end position="408"/>
    </location>
</feature>
<evidence type="ECO:0000313" key="4">
    <source>
        <dbReference type="Proteomes" id="UP000580250"/>
    </source>
</evidence>
<dbReference type="AlphaFoldDB" id="A0A6V7VGC6"/>
<evidence type="ECO:0000256" key="2">
    <source>
        <dbReference type="SAM" id="SignalP"/>
    </source>
</evidence>
<feature type="compositionally biased region" description="Low complexity" evidence="1">
    <location>
        <begin position="337"/>
        <end position="347"/>
    </location>
</feature>
<name>A0A6V7VGC6_MELEN</name>
<feature type="region of interest" description="Disordered" evidence="1">
    <location>
        <begin position="203"/>
        <end position="225"/>
    </location>
</feature>
<evidence type="ECO:0000313" key="3">
    <source>
        <dbReference type="EMBL" id="CAD2173241.1"/>
    </source>
</evidence>
<protein>
    <submittedName>
        <fullName evidence="3">Uncharacterized protein</fullName>
    </submittedName>
</protein>
<reference evidence="3 4" key="1">
    <citation type="submission" date="2020-08" db="EMBL/GenBank/DDBJ databases">
        <authorList>
            <person name="Koutsovoulos G."/>
            <person name="Danchin GJ E."/>
        </authorList>
    </citation>
    <scope>NUCLEOTIDE SEQUENCE [LARGE SCALE GENOMIC DNA]</scope>
</reference>
<accession>A0A6V7VGC6</accession>
<keyword evidence="2" id="KW-0732">Signal</keyword>
<feature type="signal peptide" evidence="2">
    <location>
        <begin position="1"/>
        <end position="27"/>
    </location>
</feature>
<sequence length="567" mass="64258">MKNKWLWLLLFNYFIFLLFLLNNFCKAQTSDDFYEVSPNNFYNLESEQQQFPCPPYGMCDFGVENNNQNLENFLINSKSFLLRPSSQQQLTFNENNKENNEFPTLIPPYKINKDVSLQRSVPAPFPVQMSNIPKNNFNLEEIYGINNLNNENILNNYGSLIQSNTNSYQFPQSQGYFVGGGYSSIGNQFGDNNNFIYGNGIPSEFDIEGRDEEEEEQSDDWNENQQQKFSVSTGNLIGEAAARAVLEGLEGKGGKGEQQMRKTLIENNKNNYFKLDEQPYIDYLNIVNKNNNNQLIPNIWQSEGRKNLCGSSSPGVAPFVGLETSLQGIDSIKDPCQQSSSTSFSSSFPPPPQTSNNNLISPSKSFINSPPTSFNLNNLLTQPTTNTSISSPSSSLSSSSSCSSNNHYSLRDKEEQLLPSNLKEEQQHQQPIQKSVTSIQALTQQILRLPAVLYADSSSSGSRKLETLLREVYGLPLVTFYVDRIGNGKPRLVERNLEQLTAHRGLPYLFICGTFIGSKEHIQNYHEKHQIPQLVEYVCNGEGKEKQQKKIQQQIILLYLKNKKYKN</sequence>
<organism evidence="3 4">
    <name type="scientific">Meloidogyne enterolobii</name>
    <name type="common">Root-knot nematode worm</name>
    <name type="synonym">Meloidogyne mayaguensis</name>
    <dbReference type="NCBI Taxonomy" id="390850"/>
    <lineage>
        <taxon>Eukaryota</taxon>
        <taxon>Metazoa</taxon>
        <taxon>Ecdysozoa</taxon>
        <taxon>Nematoda</taxon>
        <taxon>Chromadorea</taxon>
        <taxon>Rhabditida</taxon>
        <taxon>Tylenchina</taxon>
        <taxon>Tylenchomorpha</taxon>
        <taxon>Tylenchoidea</taxon>
        <taxon>Meloidogynidae</taxon>
        <taxon>Meloidogyninae</taxon>
        <taxon>Meloidogyne</taxon>
    </lineage>
</organism>
<dbReference type="Gene3D" id="3.40.30.10">
    <property type="entry name" value="Glutaredoxin"/>
    <property type="match status" value="1"/>
</dbReference>
<feature type="region of interest" description="Disordered" evidence="1">
    <location>
        <begin position="332"/>
        <end position="364"/>
    </location>
</feature>
<dbReference type="PROSITE" id="PS51354">
    <property type="entry name" value="GLUTAREDOXIN_2"/>
    <property type="match status" value="1"/>
</dbReference>
<dbReference type="Proteomes" id="UP000580250">
    <property type="component" value="Unassembled WGS sequence"/>
</dbReference>
<feature type="compositionally biased region" description="Low complexity" evidence="1">
    <location>
        <begin position="377"/>
        <end position="404"/>
    </location>
</feature>
<dbReference type="EMBL" id="CAJEWN010000214">
    <property type="protein sequence ID" value="CAD2173241.1"/>
    <property type="molecule type" value="Genomic_DNA"/>
</dbReference>
<feature type="compositionally biased region" description="Acidic residues" evidence="1">
    <location>
        <begin position="205"/>
        <end position="222"/>
    </location>
</feature>
<comment type="caution">
    <text evidence="3">The sequence shown here is derived from an EMBL/GenBank/DDBJ whole genome shotgun (WGS) entry which is preliminary data.</text>
</comment>